<dbReference type="KEGG" id="csy:CENSYa_1474"/>
<keyword evidence="2" id="KW-1185">Reference proteome</keyword>
<protein>
    <recommendedName>
        <fullName evidence="3">Trypsin-like serine protease</fullName>
    </recommendedName>
</protein>
<organism evidence="1 2">
    <name type="scientific">Cenarchaeum symbiosum (strain A)</name>
    <dbReference type="NCBI Taxonomy" id="414004"/>
    <lineage>
        <taxon>Archaea</taxon>
        <taxon>Nitrososphaerota</taxon>
        <taxon>Candidatus Cenarchaeales</taxon>
        <taxon>Candidatus Cenarchaeaceae</taxon>
        <taxon>Candidatus Cenarchaeum</taxon>
    </lineage>
</organism>
<dbReference type="EMBL" id="DP000238">
    <property type="protein sequence ID" value="ABK78096.1"/>
    <property type="molecule type" value="Genomic_DNA"/>
</dbReference>
<sequence>MKDGEFLQPYVGSVTIGARNQSHSGIVVAAHSIEEKTPGEIFHMHNITSKEYNSTKFLSGEHGMLRKGGNVDVAFIPITASDVTIGSKVRAHNGTVTEVAWGRLADVERGQHLTAYGWFNNGLGNLMFKNVTEFHGGITFRNMGISEYETQTGDSGSAIVYHGGDTATLVGVHRGSLCMFDAASEGFPQVDVSGSSLCRDDPLYRFYKIFSAWENVEDSLNLVRPG</sequence>
<evidence type="ECO:0000313" key="2">
    <source>
        <dbReference type="Proteomes" id="UP000000758"/>
    </source>
</evidence>
<accession>A0RXM9</accession>
<gene>
    <name evidence="1" type="ordered locus">CENSYa_1474</name>
</gene>
<evidence type="ECO:0008006" key="3">
    <source>
        <dbReference type="Google" id="ProtNLM"/>
    </source>
</evidence>
<dbReference type="EnsemblBacteria" id="ABK78096">
    <property type="protein sequence ID" value="ABK78096"/>
    <property type="gene ID" value="CENSYa_1474"/>
</dbReference>
<dbReference type="HOGENOM" id="CLU_1222481_0_0_2"/>
<dbReference type="InterPro" id="IPR009003">
    <property type="entry name" value="Peptidase_S1_PA"/>
</dbReference>
<dbReference type="STRING" id="414004.CENSYa_1474"/>
<evidence type="ECO:0000313" key="1">
    <source>
        <dbReference type="EMBL" id="ABK78096.1"/>
    </source>
</evidence>
<proteinExistence type="predicted"/>
<dbReference type="AlphaFoldDB" id="A0RXM9"/>
<dbReference type="Proteomes" id="UP000000758">
    <property type="component" value="Chromosome"/>
</dbReference>
<name>A0RXM9_CENSY</name>
<dbReference type="SUPFAM" id="SSF50494">
    <property type="entry name" value="Trypsin-like serine proteases"/>
    <property type="match status" value="1"/>
</dbReference>
<reference evidence="1 2" key="1">
    <citation type="journal article" date="2006" name="Proc. Natl. Acad. Sci. U.S.A.">
        <title>Genomic analysis of the uncultivated marine crenarchaeote Cenarchaeum symbiosum.</title>
        <authorList>
            <person name="Hallam S.J."/>
            <person name="Konstantinidis K.T."/>
            <person name="Putnam N."/>
            <person name="Schleper C."/>
            <person name="Watanabe Y."/>
            <person name="Sugahara J."/>
            <person name="Preston C."/>
            <person name="de la Torre J."/>
            <person name="Richardson P.M."/>
            <person name="DeLong E.F."/>
        </authorList>
    </citation>
    <scope>NUCLEOTIDE SEQUENCE [LARGE SCALE GENOMIC DNA]</scope>
    <source>
        <strain evidence="2">A</strain>
    </source>
</reference>